<evidence type="ECO:0000256" key="2">
    <source>
        <dbReference type="ARBA" id="ARBA00009272"/>
    </source>
</evidence>
<name>A0A0W0ZWI9_9GAMM</name>
<dbReference type="PATRIC" id="fig|40335.7.peg.1439"/>
<dbReference type="GO" id="GO:0003774">
    <property type="term" value="F:cytoskeletal motor activity"/>
    <property type="evidence" value="ECO:0007669"/>
    <property type="project" value="InterPro"/>
</dbReference>
<dbReference type="GO" id="GO:0005198">
    <property type="term" value="F:structural molecule activity"/>
    <property type="evidence" value="ECO:0007669"/>
    <property type="project" value="UniProtKB-UniRule"/>
</dbReference>
<keyword evidence="6" id="KW-0282">Flagellum</keyword>
<sequence length="133" mass="14771">MVSYERLLYGARSAEKKDKTPNKYEVNKDMSDINTVNLLNQIKTMSAKAEGSVIETEANQSPFGTVFQQALNQVNELNQSADALKARFEMGDPNVSLGEVMIAAQKTNLGLEATVRVRNKVVQAYQEIMNMPV</sequence>
<keyword evidence="4 5" id="KW-0975">Bacterial flagellum</keyword>
<organism evidence="6 7">
    <name type="scientific">Legionella tucsonensis</name>
    <dbReference type="NCBI Taxonomy" id="40335"/>
    <lineage>
        <taxon>Bacteria</taxon>
        <taxon>Pseudomonadati</taxon>
        <taxon>Pseudomonadota</taxon>
        <taxon>Gammaproteobacteria</taxon>
        <taxon>Legionellales</taxon>
        <taxon>Legionellaceae</taxon>
        <taxon>Legionella</taxon>
    </lineage>
</organism>
<evidence type="ECO:0000313" key="7">
    <source>
        <dbReference type="Proteomes" id="UP000054693"/>
    </source>
</evidence>
<dbReference type="GO" id="GO:0009425">
    <property type="term" value="C:bacterial-type flagellum basal body"/>
    <property type="evidence" value="ECO:0007669"/>
    <property type="project" value="UniProtKB-SubCell"/>
</dbReference>
<evidence type="ECO:0000313" key="6">
    <source>
        <dbReference type="EMBL" id="KTD73506.1"/>
    </source>
</evidence>
<evidence type="ECO:0000256" key="4">
    <source>
        <dbReference type="ARBA" id="ARBA00023143"/>
    </source>
</evidence>
<dbReference type="PANTHER" id="PTHR34653">
    <property type="match status" value="1"/>
</dbReference>
<dbReference type="GO" id="GO:0071973">
    <property type="term" value="P:bacterial-type flagellum-dependent cell motility"/>
    <property type="evidence" value="ECO:0007669"/>
    <property type="project" value="InterPro"/>
</dbReference>
<keyword evidence="7" id="KW-1185">Reference proteome</keyword>
<dbReference type="STRING" id="40335.Ltuc_1353"/>
<keyword evidence="6" id="KW-0966">Cell projection</keyword>
<accession>A0A0W0ZWI9</accession>
<comment type="caution">
    <text evidence="6">The sequence shown here is derived from an EMBL/GenBank/DDBJ whole genome shotgun (WGS) entry which is preliminary data.</text>
</comment>
<dbReference type="PANTHER" id="PTHR34653:SF1">
    <property type="entry name" value="FLAGELLAR HOOK-BASAL BODY COMPLEX PROTEIN FLIE"/>
    <property type="match status" value="1"/>
</dbReference>
<gene>
    <name evidence="5 6" type="primary">fliE</name>
    <name evidence="6" type="ORF">Ltuc_1353</name>
</gene>
<proteinExistence type="inferred from homology"/>
<dbReference type="AlphaFoldDB" id="A0A0W0ZWI9"/>
<comment type="subcellular location">
    <subcellularLocation>
        <location evidence="1 5">Bacterial flagellum basal body</location>
    </subcellularLocation>
</comment>
<evidence type="ECO:0000256" key="3">
    <source>
        <dbReference type="ARBA" id="ARBA00018024"/>
    </source>
</evidence>
<dbReference type="Proteomes" id="UP000054693">
    <property type="component" value="Unassembled WGS sequence"/>
</dbReference>
<evidence type="ECO:0000256" key="1">
    <source>
        <dbReference type="ARBA" id="ARBA00004117"/>
    </source>
</evidence>
<comment type="similarity">
    <text evidence="2 5">Belongs to the FliE family.</text>
</comment>
<dbReference type="HAMAP" id="MF_00724">
    <property type="entry name" value="FliE"/>
    <property type="match status" value="1"/>
</dbReference>
<dbReference type="EMBL" id="LNZA01000001">
    <property type="protein sequence ID" value="KTD73506.1"/>
    <property type="molecule type" value="Genomic_DNA"/>
</dbReference>
<evidence type="ECO:0000256" key="5">
    <source>
        <dbReference type="HAMAP-Rule" id="MF_00724"/>
    </source>
</evidence>
<keyword evidence="6" id="KW-0969">Cilium</keyword>
<dbReference type="InterPro" id="IPR001624">
    <property type="entry name" value="FliE"/>
</dbReference>
<dbReference type="PRINTS" id="PR01006">
    <property type="entry name" value="FLGHOOKFLIE"/>
</dbReference>
<reference evidence="6 7" key="1">
    <citation type="submission" date="2015-11" db="EMBL/GenBank/DDBJ databases">
        <title>Genomic analysis of 38 Legionella species identifies large and diverse effector repertoires.</title>
        <authorList>
            <person name="Burstein D."/>
            <person name="Amaro F."/>
            <person name="Zusman T."/>
            <person name="Lifshitz Z."/>
            <person name="Cohen O."/>
            <person name="Gilbert J.A."/>
            <person name="Pupko T."/>
            <person name="Shuman H.A."/>
            <person name="Segal G."/>
        </authorList>
    </citation>
    <scope>NUCLEOTIDE SEQUENCE [LARGE SCALE GENOMIC DNA]</scope>
    <source>
        <strain evidence="6 7">ATCC 49180</strain>
    </source>
</reference>
<dbReference type="Pfam" id="PF02049">
    <property type="entry name" value="FliE"/>
    <property type="match status" value="1"/>
</dbReference>
<dbReference type="NCBIfam" id="TIGR00205">
    <property type="entry name" value="fliE"/>
    <property type="match status" value="1"/>
</dbReference>
<protein>
    <recommendedName>
        <fullName evidence="3 5">Flagellar hook-basal body complex protein FliE</fullName>
    </recommendedName>
</protein>